<protein>
    <recommendedName>
        <fullName evidence="2">Kinesin light chain</fullName>
    </recommendedName>
</protein>
<reference evidence="1" key="1">
    <citation type="submission" date="2021-01" db="EMBL/GenBank/DDBJ databases">
        <authorList>
            <person name="Corre E."/>
            <person name="Pelletier E."/>
            <person name="Niang G."/>
            <person name="Scheremetjew M."/>
            <person name="Finn R."/>
            <person name="Kale V."/>
            <person name="Holt S."/>
            <person name="Cochrane G."/>
            <person name="Meng A."/>
            <person name="Brown T."/>
            <person name="Cohen L."/>
        </authorList>
    </citation>
    <scope>NUCLEOTIDE SEQUENCE</scope>
    <source>
        <strain evidence="1">GSO104</strain>
    </source>
</reference>
<dbReference type="EMBL" id="HBNS01032969">
    <property type="protein sequence ID" value="CAE4627976.1"/>
    <property type="molecule type" value="Transcribed_RNA"/>
</dbReference>
<dbReference type="InterPro" id="IPR011990">
    <property type="entry name" value="TPR-like_helical_dom_sf"/>
</dbReference>
<evidence type="ECO:0000313" key="1">
    <source>
        <dbReference type="EMBL" id="CAE4627976.1"/>
    </source>
</evidence>
<gene>
    <name evidence="1" type="ORF">DBRI00130_LOCUS25806</name>
</gene>
<proteinExistence type="predicted"/>
<dbReference type="Pfam" id="PF13374">
    <property type="entry name" value="TPR_10"/>
    <property type="match status" value="1"/>
</dbReference>
<evidence type="ECO:0008006" key="2">
    <source>
        <dbReference type="Google" id="ProtNLM"/>
    </source>
</evidence>
<organism evidence="1">
    <name type="scientific">Ditylum brightwellii</name>
    <dbReference type="NCBI Taxonomy" id="49249"/>
    <lineage>
        <taxon>Eukaryota</taxon>
        <taxon>Sar</taxon>
        <taxon>Stramenopiles</taxon>
        <taxon>Ochrophyta</taxon>
        <taxon>Bacillariophyta</taxon>
        <taxon>Mediophyceae</taxon>
        <taxon>Lithodesmiophycidae</taxon>
        <taxon>Lithodesmiales</taxon>
        <taxon>Lithodesmiaceae</taxon>
        <taxon>Ditylum</taxon>
    </lineage>
</organism>
<dbReference type="Gene3D" id="1.25.40.10">
    <property type="entry name" value="Tetratricopeptide repeat domain"/>
    <property type="match status" value="1"/>
</dbReference>
<sequence>MLYNTKAGTEKQRSFFANALSQESLYLEKPIPTLATMNNLAVTTLAIISNLAAAVQYQGRYGEAEELFRPFLEVIKSALGEAHPQELFCQCLESRKSVLGEKKPTPTHLPP</sequence>
<name>A0A7S4RXH2_9STRA</name>
<accession>A0A7S4RXH2</accession>
<dbReference type="AlphaFoldDB" id="A0A7S4RXH2"/>